<sequence>MVAAIAASYAISTFCAPTMAMSSDGSNESDRAARLEVQTIGSGLNLPSIALTSAATTGEQESKIGRLLKNWQDCVAHPLCSDEEAEKHKKALDDEVEAKENGSGGGSGGGDGQ</sequence>
<feature type="region of interest" description="Disordered" evidence="1">
    <location>
        <begin position="84"/>
        <end position="113"/>
    </location>
</feature>
<dbReference type="EMBL" id="CP036287">
    <property type="protein sequence ID" value="QDU69838.1"/>
    <property type="molecule type" value="Genomic_DNA"/>
</dbReference>
<reference evidence="2 3" key="1">
    <citation type="submission" date="2019-02" db="EMBL/GenBank/DDBJ databases">
        <title>Deep-cultivation of Planctomycetes and their phenomic and genomic characterization uncovers novel biology.</title>
        <authorList>
            <person name="Wiegand S."/>
            <person name="Jogler M."/>
            <person name="Boedeker C."/>
            <person name="Pinto D."/>
            <person name="Vollmers J."/>
            <person name="Rivas-Marin E."/>
            <person name="Kohn T."/>
            <person name="Peeters S.H."/>
            <person name="Heuer A."/>
            <person name="Rast P."/>
            <person name="Oberbeckmann S."/>
            <person name="Bunk B."/>
            <person name="Jeske O."/>
            <person name="Meyerdierks A."/>
            <person name="Storesund J.E."/>
            <person name="Kallscheuer N."/>
            <person name="Luecker S."/>
            <person name="Lage O.M."/>
            <person name="Pohl T."/>
            <person name="Merkel B.J."/>
            <person name="Hornburger P."/>
            <person name="Mueller R.-W."/>
            <person name="Bruemmer F."/>
            <person name="Labrenz M."/>
            <person name="Spormann A.M."/>
            <person name="Op den Camp H."/>
            <person name="Overmann J."/>
            <person name="Amann R."/>
            <person name="Jetten M.S.M."/>
            <person name="Mascher T."/>
            <person name="Medema M.H."/>
            <person name="Devos D.P."/>
            <person name="Kaster A.-K."/>
            <person name="Ovreas L."/>
            <person name="Rohde M."/>
            <person name="Galperin M.Y."/>
            <person name="Jogler C."/>
        </authorList>
    </citation>
    <scope>NUCLEOTIDE SEQUENCE [LARGE SCALE GENOMIC DNA]</scope>
    <source>
        <strain evidence="2 3">Pla133</strain>
    </source>
</reference>
<dbReference type="KEGG" id="pbap:Pla133_49610"/>
<organism evidence="2 3">
    <name type="scientific">Engelhardtia mirabilis</name>
    <dbReference type="NCBI Taxonomy" id="2528011"/>
    <lineage>
        <taxon>Bacteria</taxon>
        <taxon>Pseudomonadati</taxon>
        <taxon>Planctomycetota</taxon>
        <taxon>Planctomycetia</taxon>
        <taxon>Planctomycetia incertae sedis</taxon>
        <taxon>Engelhardtia</taxon>
    </lineage>
</organism>
<name>A0A518BS92_9BACT</name>
<evidence type="ECO:0000313" key="3">
    <source>
        <dbReference type="Proteomes" id="UP000316921"/>
    </source>
</evidence>
<keyword evidence="3" id="KW-1185">Reference proteome</keyword>
<evidence type="ECO:0000313" key="2">
    <source>
        <dbReference type="EMBL" id="QDU69838.1"/>
    </source>
</evidence>
<accession>A0A518BS92</accession>
<gene>
    <name evidence="2" type="ORF">Pla133_49610</name>
</gene>
<feature type="compositionally biased region" description="Gly residues" evidence="1">
    <location>
        <begin position="102"/>
        <end position="113"/>
    </location>
</feature>
<protein>
    <submittedName>
        <fullName evidence="2">Uncharacterized protein</fullName>
    </submittedName>
</protein>
<evidence type="ECO:0000256" key="1">
    <source>
        <dbReference type="SAM" id="MobiDB-lite"/>
    </source>
</evidence>
<dbReference type="AlphaFoldDB" id="A0A518BS92"/>
<proteinExistence type="predicted"/>
<dbReference type="Proteomes" id="UP000316921">
    <property type="component" value="Chromosome"/>
</dbReference>